<dbReference type="EMBL" id="JAYFUH010000248">
    <property type="protein sequence ID" value="MEA5668469.1"/>
    <property type="molecule type" value="Genomic_DNA"/>
</dbReference>
<feature type="transmembrane region" description="Helical" evidence="6">
    <location>
        <begin position="109"/>
        <end position="128"/>
    </location>
</feature>
<evidence type="ECO:0000256" key="3">
    <source>
        <dbReference type="ARBA" id="ARBA00022692"/>
    </source>
</evidence>
<feature type="transmembrane region" description="Helical" evidence="6">
    <location>
        <begin position="164"/>
        <end position="182"/>
    </location>
</feature>
<comment type="caution">
    <text evidence="7">The sequence shown here is derived from an EMBL/GenBank/DDBJ whole genome shotgun (WGS) entry which is preliminary data.</text>
</comment>
<keyword evidence="5 6" id="KW-0472">Membrane</keyword>
<dbReference type="Proteomes" id="UP001301653">
    <property type="component" value="Unassembled WGS sequence"/>
</dbReference>
<protein>
    <submittedName>
        <fullName evidence="7">Lysoplasmalogenase</fullName>
    </submittedName>
</protein>
<evidence type="ECO:0000313" key="8">
    <source>
        <dbReference type="Proteomes" id="UP001301653"/>
    </source>
</evidence>
<gene>
    <name evidence="7" type="ORF">VA603_13045</name>
</gene>
<feature type="transmembrane region" description="Helical" evidence="6">
    <location>
        <begin position="81"/>
        <end position="103"/>
    </location>
</feature>
<keyword evidence="4 6" id="KW-1133">Transmembrane helix</keyword>
<dbReference type="PANTHER" id="PTHR31885:SF6">
    <property type="entry name" value="GH04784P"/>
    <property type="match status" value="1"/>
</dbReference>
<feature type="transmembrane region" description="Helical" evidence="6">
    <location>
        <begin position="32"/>
        <end position="49"/>
    </location>
</feature>
<feature type="transmembrane region" description="Helical" evidence="6">
    <location>
        <begin position="135"/>
        <end position="158"/>
    </location>
</feature>
<proteinExistence type="inferred from homology"/>
<sequence length="219" mass="23128">MLTGVEITIIACLAACAALVVCEYRGWRPGRAISKITASTAFVALALQLDAVHLAYGRVILAALVLSWVGDVFLLSHRNRLFLLGITSFLLAHVAFSLAFSLVGVPLPALLVGLAAMAVIGASVLAWLWKHLDGFYRVAVGAYVLAIVAMCAFAIAASAASGNWLLAGGAIAFAVSDISVARDRFVAHRFINRLWGLPLYYVAQVILALSIQHVAVAVA</sequence>
<evidence type="ECO:0000256" key="6">
    <source>
        <dbReference type="SAM" id="Phobius"/>
    </source>
</evidence>
<dbReference type="PANTHER" id="PTHR31885">
    <property type="entry name" value="GH04784P"/>
    <property type="match status" value="1"/>
</dbReference>
<dbReference type="RefSeq" id="WP_323439103.1">
    <property type="nucleotide sequence ID" value="NZ_JAYFUH010000248.1"/>
</dbReference>
<dbReference type="InterPro" id="IPR012506">
    <property type="entry name" value="TMEM86B-like"/>
</dbReference>
<feature type="transmembrane region" description="Helical" evidence="6">
    <location>
        <begin position="6"/>
        <end position="25"/>
    </location>
</feature>
<keyword evidence="8" id="KW-1185">Reference proteome</keyword>
<dbReference type="Pfam" id="PF07947">
    <property type="entry name" value="YhhN"/>
    <property type="match status" value="1"/>
</dbReference>
<name>A0ABU5V539_9GAMM</name>
<organism evidence="7 8">
    <name type="scientific">Stenotrophomonas capsici</name>
    <dbReference type="NCBI Taxonomy" id="3110230"/>
    <lineage>
        <taxon>Bacteria</taxon>
        <taxon>Pseudomonadati</taxon>
        <taxon>Pseudomonadota</taxon>
        <taxon>Gammaproteobacteria</taxon>
        <taxon>Lysobacterales</taxon>
        <taxon>Lysobacteraceae</taxon>
        <taxon>Stenotrophomonas</taxon>
    </lineage>
</organism>
<evidence type="ECO:0000313" key="7">
    <source>
        <dbReference type="EMBL" id="MEA5668469.1"/>
    </source>
</evidence>
<evidence type="ECO:0000256" key="1">
    <source>
        <dbReference type="ARBA" id="ARBA00004141"/>
    </source>
</evidence>
<comment type="subcellular location">
    <subcellularLocation>
        <location evidence="1">Membrane</location>
        <topology evidence="1">Multi-pass membrane protein</topology>
    </subcellularLocation>
</comment>
<keyword evidence="3 6" id="KW-0812">Transmembrane</keyword>
<accession>A0ABU5V539</accession>
<feature type="transmembrane region" description="Helical" evidence="6">
    <location>
        <begin position="55"/>
        <end position="74"/>
    </location>
</feature>
<reference evidence="7 8" key="1">
    <citation type="submission" date="2023-12" db="EMBL/GenBank/DDBJ databases">
        <title>Stenotrophomonas guangdongensis sp. nov., isolated from wilted pepper plants (Capsicum annuum).</title>
        <authorList>
            <person name="Qiu M."/>
            <person name="Li Y."/>
            <person name="Liu Q."/>
            <person name="Zhang X."/>
            <person name="Huang Y."/>
            <person name="Guo R."/>
            <person name="Hu M."/>
            <person name="Zhou J."/>
            <person name="Zhou X."/>
        </authorList>
    </citation>
    <scope>NUCLEOTIDE SEQUENCE [LARGE SCALE GENOMIC DNA]</scope>
    <source>
        <strain evidence="7 8">MH1</strain>
    </source>
</reference>
<evidence type="ECO:0000256" key="5">
    <source>
        <dbReference type="ARBA" id="ARBA00023136"/>
    </source>
</evidence>
<evidence type="ECO:0000256" key="4">
    <source>
        <dbReference type="ARBA" id="ARBA00022989"/>
    </source>
</evidence>
<comment type="similarity">
    <text evidence="2">Belongs to the TMEM86 family.</text>
</comment>
<evidence type="ECO:0000256" key="2">
    <source>
        <dbReference type="ARBA" id="ARBA00007375"/>
    </source>
</evidence>
<feature type="transmembrane region" description="Helical" evidence="6">
    <location>
        <begin position="194"/>
        <end position="215"/>
    </location>
</feature>